<dbReference type="EC" id="1.5.-.-" evidence="10"/>
<keyword evidence="1 10" id="KW-0963">Cytoplasm</keyword>
<evidence type="ECO:0000256" key="3">
    <source>
        <dbReference type="ARBA" id="ARBA00022630"/>
    </source>
</evidence>
<dbReference type="SUPFAM" id="SSF51905">
    <property type="entry name" value="FAD/NAD(P)-binding domain"/>
    <property type="match status" value="1"/>
</dbReference>
<feature type="domain" description="FAD dependent oxidoreductase" evidence="11">
    <location>
        <begin position="273"/>
        <end position="648"/>
    </location>
</feature>
<dbReference type="Gene3D" id="3.30.9.10">
    <property type="entry name" value="D-Amino Acid Oxidase, subunit A, domain 2"/>
    <property type="match status" value="1"/>
</dbReference>
<comment type="subcellular location">
    <subcellularLocation>
        <location evidence="10">Cytoplasm</location>
    </subcellularLocation>
</comment>
<dbReference type="InterPro" id="IPR029063">
    <property type="entry name" value="SAM-dependent_MTases_sf"/>
</dbReference>
<evidence type="ECO:0000256" key="4">
    <source>
        <dbReference type="ARBA" id="ARBA00022679"/>
    </source>
</evidence>
<comment type="caution">
    <text evidence="13">The sequence shown here is derived from an EMBL/GenBank/DDBJ whole genome shotgun (WGS) entry which is preliminary data.</text>
</comment>
<comment type="similarity">
    <text evidence="10">In the N-terminal section; belongs to the methyltransferase superfamily. tRNA (mnm(5)s(2)U34)-methyltransferase family.</text>
</comment>
<dbReference type="Gene3D" id="3.40.50.150">
    <property type="entry name" value="Vaccinia Virus protein VP39"/>
    <property type="match status" value="1"/>
</dbReference>
<dbReference type="Pfam" id="PF05430">
    <property type="entry name" value="Methyltransf_30"/>
    <property type="match status" value="1"/>
</dbReference>
<dbReference type="InterPro" id="IPR036188">
    <property type="entry name" value="FAD/NAD-bd_sf"/>
</dbReference>
<comment type="catalytic activity">
    <reaction evidence="10">
        <text>5-aminomethyl-2-thiouridine(34) in tRNA + S-adenosyl-L-methionine = 5-methylaminomethyl-2-thiouridine(34) in tRNA + S-adenosyl-L-homocysteine + H(+)</text>
        <dbReference type="Rhea" id="RHEA:19569"/>
        <dbReference type="Rhea" id="RHEA-COMP:10195"/>
        <dbReference type="Rhea" id="RHEA-COMP:10197"/>
        <dbReference type="ChEBI" id="CHEBI:15378"/>
        <dbReference type="ChEBI" id="CHEBI:57856"/>
        <dbReference type="ChEBI" id="CHEBI:59789"/>
        <dbReference type="ChEBI" id="CHEBI:74454"/>
        <dbReference type="ChEBI" id="CHEBI:74455"/>
        <dbReference type="EC" id="2.1.1.61"/>
    </reaction>
</comment>
<evidence type="ECO:0000256" key="10">
    <source>
        <dbReference type="HAMAP-Rule" id="MF_01102"/>
    </source>
</evidence>
<dbReference type="NCBIfam" id="NF033855">
    <property type="entry name" value="tRNA_MNMC2"/>
    <property type="match status" value="1"/>
</dbReference>
<evidence type="ECO:0000256" key="5">
    <source>
        <dbReference type="ARBA" id="ARBA00022691"/>
    </source>
</evidence>
<dbReference type="InterPro" id="IPR006076">
    <property type="entry name" value="FAD-dep_OxRdtase"/>
</dbReference>
<evidence type="ECO:0000259" key="11">
    <source>
        <dbReference type="Pfam" id="PF01266"/>
    </source>
</evidence>
<keyword evidence="8 10" id="KW-0560">Oxidoreductase</keyword>
<dbReference type="InterPro" id="IPR008471">
    <property type="entry name" value="MnmC-like_methylTransf"/>
</dbReference>
<evidence type="ECO:0000256" key="9">
    <source>
        <dbReference type="ARBA" id="ARBA00023268"/>
    </source>
</evidence>
<keyword evidence="2 10" id="KW-0489">Methyltransferase</keyword>
<proteinExistence type="inferred from homology"/>
<gene>
    <name evidence="10 13" type="primary">mnmC</name>
    <name evidence="13" type="ORF">GCM10023144_33220</name>
</gene>
<evidence type="ECO:0000259" key="12">
    <source>
        <dbReference type="Pfam" id="PF05430"/>
    </source>
</evidence>
<dbReference type="HAMAP" id="MF_01102">
    <property type="entry name" value="MnmC"/>
    <property type="match status" value="1"/>
</dbReference>
<feature type="domain" description="MnmC-like methyltransferase" evidence="12">
    <location>
        <begin position="116"/>
        <end position="234"/>
    </location>
</feature>
<dbReference type="Pfam" id="PF01266">
    <property type="entry name" value="DAO"/>
    <property type="match status" value="1"/>
</dbReference>
<reference evidence="14" key="1">
    <citation type="journal article" date="2019" name="Int. J. Syst. Evol. Microbiol.">
        <title>The Global Catalogue of Microorganisms (GCM) 10K type strain sequencing project: providing services to taxonomists for standard genome sequencing and annotation.</title>
        <authorList>
            <consortium name="The Broad Institute Genomics Platform"/>
            <consortium name="The Broad Institute Genome Sequencing Center for Infectious Disease"/>
            <person name="Wu L."/>
            <person name="Ma J."/>
        </authorList>
    </citation>
    <scope>NUCLEOTIDE SEQUENCE [LARGE SCALE GENOMIC DNA]</scope>
    <source>
        <strain evidence="14">JCM 17666</strain>
    </source>
</reference>
<dbReference type="NCBIfam" id="TIGR03197">
    <property type="entry name" value="MnmC_Cterm"/>
    <property type="match status" value="1"/>
</dbReference>
<name>A0ABP8HCI2_9BURK</name>
<dbReference type="RefSeq" id="WP_345250989.1">
    <property type="nucleotide sequence ID" value="NZ_BAABFO010000017.1"/>
</dbReference>
<comment type="function">
    <text evidence="10">Catalyzes the last two steps in the biosynthesis of 5-methylaminomethyl-2-thiouridine (mnm(5)s(2)U) at the wobble position (U34) in tRNA. Catalyzes the FAD-dependent demodification of cmnm(5)s(2)U34 to nm(5)s(2)U34, followed by the transfer of a methyl group from S-adenosyl-L-methionine to nm(5)s(2)U34, to form mnm(5)s(2)U34.</text>
</comment>
<keyword evidence="5 10" id="KW-0949">S-adenosyl-L-methionine</keyword>
<evidence type="ECO:0000313" key="13">
    <source>
        <dbReference type="EMBL" id="GAA4337463.1"/>
    </source>
</evidence>
<keyword evidence="7 10" id="KW-0274">FAD</keyword>
<dbReference type="Proteomes" id="UP001501671">
    <property type="component" value="Unassembled WGS sequence"/>
</dbReference>
<keyword evidence="4 10" id="KW-0808">Transferase</keyword>
<dbReference type="EC" id="2.1.1.61" evidence="10"/>
<keyword evidence="9 10" id="KW-0511">Multifunctional enzyme</keyword>
<evidence type="ECO:0000256" key="8">
    <source>
        <dbReference type="ARBA" id="ARBA00023002"/>
    </source>
</evidence>
<dbReference type="InterPro" id="IPR023032">
    <property type="entry name" value="tRNA_MAMT_biosynth_bifunc_MnmC"/>
</dbReference>
<comment type="cofactor">
    <cofactor evidence="10">
        <name>FAD</name>
        <dbReference type="ChEBI" id="CHEBI:57692"/>
    </cofactor>
</comment>
<dbReference type="InterPro" id="IPR047785">
    <property type="entry name" value="tRNA_MNMC2"/>
</dbReference>
<dbReference type="PANTHER" id="PTHR13847:SF283">
    <property type="entry name" value="TRNA 5-METHYLAMINOMETHYL-2-THIOURIDINE BIOSYNTHESIS BIFUNCTIONAL PROTEIN MNMC"/>
    <property type="match status" value="1"/>
</dbReference>
<dbReference type="PANTHER" id="PTHR13847">
    <property type="entry name" value="SARCOSINE DEHYDROGENASE-RELATED"/>
    <property type="match status" value="1"/>
</dbReference>
<evidence type="ECO:0000256" key="2">
    <source>
        <dbReference type="ARBA" id="ARBA00022603"/>
    </source>
</evidence>
<keyword evidence="14" id="KW-1185">Reference proteome</keyword>
<feature type="region of interest" description="FAD-dependent cmnm(5)s(2)U34 oxidoreductase" evidence="10">
    <location>
        <begin position="276"/>
        <end position="668"/>
    </location>
</feature>
<keyword evidence="6 10" id="KW-0819">tRNA processing</keyword>
<evidence type="ECO:0000256" key="1">
    <source>
        <dbReference type="ARBA" id="ARBA00022490"/>
    </source>
</evidence>
<keyword evidence="3 10" id="KW-0285">Flavoprotein</keyword>
<evidence type="ECO:0000256" key="6">
    <source>
        <dbReference type="ARBA" id="ARBA00022694"/>
    </source>
</evidence>
<comment type="similarity">
    <text evidence="10">In the C-terminal section; belongs to the DAO family.</text>
</comment>
<evidence type="ECO:0000256" key="7">
    <source>
        <dbReference type="ARBA" id="ARBA00022827"/>
    </source>
</evidence>
<protein>
    <recommendedName>
        <fullName evidence="10">tRNA 5-methylaminomethyl-2-thiouridine biosynthesis bifunctional protein MnmC</fullName>
        <shortName evidence="10">tRNA mnm(5)s(2)U biosynthesis bifunctional protein</shortName>
    </recommendedName>
    <domain>
        <recommendedName>
            <fullName evidence="10">tRNA (mnm(5)s(2)U34)-methyltransferase</fullName>
            <ecNumber evidence="10">2.1.1.61</ecNumber>
        </recommendedName>
    </domain>
    <domain>
        <recommendedName>
            <fullName evidence="10">FAD-dependent cmnm(5)s(2)U34 oxidoreductase</fullName>
            <ecNumber evidence="10">1.5.-.-</ecNumber>
        </recommendedName>
    </domain>
</protein>
<dbReference type="EMBL" id="BAABFO010000017">
    <property type="protein sequence ID" value="GAA4337463.1"/>
    <property type="molecule type" value="Genomic_DNA"/>
</dbReference>
<sequence length="668" mass="68586">MFKPLIPSTPEFASDGVPYSGRYGDVYHAAQGALGQARHVFLGGNGLPERWRGRAAFTVCETGFGLGQNFLALWEAWRADPARSARLHVVSIEAHPFARDDLARLLMPRLPDAMRGLAAELLAQYPPLVPGLHRLDLQGGAVTLTLAFGLALDVAPRLSARVDAFFLDGFSPARNPEMWSAPLMKALARLAAPGATAASWTCAGAVRRALQEAGFEVDKRPGFGGKRSMIAARHAPRFTLRRPAAAPGPAGGPVLAGASGPAGVRVFAGAREAAVIGAGIAGAGVAHALALRGWRVTVLDEGLPPSLPAAAAGAWPGGLGMPGATYPALPGVAPGPGHLAAALTPLVARDDNARARLTRAGALRAQARWAPWTDGDIVARCGTVQQARSDAKQADLHRALGELAFPADWVRAVGRDEASALAGLPLARGGAWFPGGLRVRPGRLRAALFDHPSVTLRQGHVARIAALPGSASGWRALDAAGGVLAEAAVLVVANAAGAPALLADSGWRDGAAAPKFFALRAIAGQITLLPASLLGGGPRCIVAGEGYLLPAIDEKCVTGSTYVHDAAQAATTADGLRVNLQRVGGLVPGFDPAAAPADLPGWAGWRAVLPGRLPAICEVPGAPGLWLAAGYASRGLTWSALAGDVIAASLEGEPAPLERDLLAAVGWR</sequence>
<dbReference type="Gene3D" id="3.50.50.60">
    <property type="entry name" value="FAD/NAD(P)-binding domain"/>
    <property type="match status" value="2"/>
</dbReference>
<accession>A0ABP8HCI2</accession>
<organism evidence="13 14">
    <name type="scientific">Pigmentiphaga soli</name>
    <dbReference type="NCBI Taxonomy" id="1007095"/>
    <lineage>
        <taxon>Bacteria</taxon>
        <taxon>Pseudomonadati</taxon>
        <taxon>Pseudomonadota</taxon>
        <taxon>Betaproteobacteria</taxon>
        <taxon>Burkholderiales</taxon>
        <taxon>Alcaligenaceae</taxon>
        <taxon>Pigmentiphaga</taxon>
    </lineage>
</organism>
<evidence type="ECO:0000313" key="14">
    <source>
        <dbReference type="Proteomes" id="UP001501671"/>
    </source>
</evidence>
<dbReference type="InterPro" id="IPR017610">
    <property type="entry name" value="tRNA_S-uridine_synth_MnmC_C"/>
</dbReference>
<feature type="region of interest" description="tRNA (mnm(5)s(2)U34)-methyltransferase" evidence="10">
    <location>
        <begin position="1"/>
        <end position="235"/>
    </location>
</feature>